<sequence length="281" mass="27945">GAEGAQTDGPAGWAEVLGGSGVQRSSGGVDGYDTHMRGIAVGADGRLPEGPLAFGLLLGAAIGRIESEAKGDDGSTDIDSHFAAVYGSGDLAGLRLSGQLLAAHDSYDSRRSVAVGALGASPSGSSHGWGLAGGAAVAREIRLGPALALTPTAGLRLGRTWRPAFDERDGGAANLAVAAAAQTSLRSRLGMQLDYARGPATAGLSLGWSHEFLDDGAESEARLAGGAFTVASAPPGRDSLDAGAAVGIALGEAVTLEAGYRLSATRSSTAHAGTASLRITW</sequence>
<evidence type="ECO:0000313" key="3">
    <source>
        <dbReference type="EMBL" id="MFC3229931.1"/>
    </source>
</evidence>
<dbReference type="RefSeq" id="WP_379904601.1">
    <property type="nucleotide sequence ID" value="NZ_JBHRTR010000034.1"/>
</dbReference>
<dbReference type="EMBL" id="JBHRTR010000034">
    <property type="protein sequence ID" value="MFC3229931.1"/>
    <property type="molecule type" value="Genomic_DNA"/>
</dbReference>
<proteinExistence type="predicted"/>
<dbReference type="PROSITE" id="PS51208">
    <property type="entry name" value="AUTOTRANSPORTER"/>
    <property type="match status" value="1"/>
</dbReference>
<evidence type="ECO:0000256" key="1">
    <source>
        <dbReference type="SAM" id="MobiDB-lite"/>
    </source>
</evidence>
<dbReference type="InterPro" id="IPR006315">
    <property type="entry name" value="OM_autotransptr_brl_dom"/>
</dbReference>
<reference evidence="4" key="1">
    <citation type="journal article" date="2019" name="Int. J. Syst. Evol. Microbiol.">
        <title>The Global Catalogue of Microorganisms (GCM) 10K type strain sequencing project: providing services to taxonomists for standard genome sequencing and annotation.</title>
        <authorList>
            <consortium name="The Broad Institute Genomics Platform"/>
            <consortium name="The Broad Institute Genome Sequencing Center for Infectious Disease"/>
            <person name="Wu L."/>
            <person name="Ma J."/>
        </authorList>
    </citation>
    <scope>NUCLEOTIDE SEQUENCE [LARGE SCALE GENOMIC DNA]</scope>
    <source>
        <strain evidence="4">KCTC 42964</strain>
    </source>
</reference>
<dbReference type="Gene3D" id="2.40.128.130">
    <property type="entry name" value="Autotransporter beta-domain"/>
    <property type="match status" value="1"/>
</dbReference>
<name>A0ABV7L5H2_9PROT</name>
<keyword evidence="4" id="KW-1185">Reference proteome</keyword>
<comment type="caution">
    <text evidence="3">The sequence shown here is derived from an EMBL/GenBank/DDBJ whole genome shotgun (WGS) entry which is preliminary data.</text>
</comment>
<gene>
    <name evidence="3" type="ORF">ACFOGJ_21955</name>
</gene>
<dbReference type="InterPro" id="IPR036709">
    <property type="entry name" value="Autotransporte_beta_dom_sf"/>
</dbReference>
<organism evidence="3 4">
    <name type="scientific">Marinibaculum pumilum</name>
    <dbReference type="NCBI Taxonomy" id="1766165"/>
    <lineage>
        <taxon>Bacteria</taxon>
        <taxon>Pseudomonadati</taxon>
        <taxon>Pseudomonadota</taxon>
        <taxon>Alphaproteobacteria</taxon>
        <taxon>Rhodospirillales</taxon>
        <taxon>Rhodospirillaceae</taxon>
        <taxon>Marinibaculum</taxon>
    </lineage>
</organism>
<dbReference type="SUPFAM" id="SSF103515">
    <property type="entry name" value="Autotransporter"/>
    <property type="match status" value="1"/>
</dbReference>
<dbReference type="Pfam" id="PF03797">
    <property type="entry name" value="Autotransporter"/>
    <property type="match status" value="1"/>
</dbReference>
<evidence type="ECO:0000259" key="2">
    <source>
        <dbReference type="PROSITE" id="PS51208"/>
    </source>
</evidence>
<dbReference type="NCBIfam" id="TIGR01414">
    <property type="entry name" value="autotrans_barl"/>
    <property type="match status" value="1"/>
</dbReference>
<accession>A0ABV7L5H2</accession>
<protein>
    <submittedName>
        <fullName evidence="3">Autotransporter outer membrane beta-barrel domain-containing protein</fullName>
    </submittedName>
</protein>
<feature type="region of interest" description="Disordered" evidence="1">
    <location>
        <begin position="1"/>
        <end position="29"/>
    </location>
</feature>
<feature type="non-terminal residue" evidence="3">
    <location>
        <position position="1"/>
    </location>
</feature>
<feature type="domain" description="Autotransporter" evidence="2">
    <location>
        <begin position="5"/>
        <end position="281"/>
    </location>
</feature>
<evidence type="ECO:0000313" key="4">
    <source>
        <dbReference type="Proteomes" id="UP001595528"/>
    </source>
</evidence>
<dbReference type="InterPro" id="IPR005546">
    <property type="entry name" value="Autotransporte_beta"/>
</dbReference>
<dbReference type="Proteomes" id="UP001595528">
    <property type="component" value="Unassembled WGS sequence"/>
</dbReference>
<dbReference type="SMART" id="SM00869">
    <property type="entry name" value="Autotransporter"/>
    <property type="match status" value="1"/>
</dbReference>